<protein>
    <recommendedName>
        <fullName evidence="3">3'-5' exonuclease domain-containing protein</fullName>
    </recommendedName>
</protein>
<proteinExistence type="predicted"/>
<evidence type="ECO:0000313" key="2">
    <source>
        <dbReference type="Proteomes" id="UP001232148"/>
    </source>
</evidence>
<dbReference type="SUPFAM" id="SSF53098">
    <property type="entry name" value="Ribonuclease H-like"/>
    <property type="match status" value="1"/>
</dbReference>
<dbReference type="PANTHER" id="PTHR43040:SF1">
    <property type="entry name" value="RIBONUCLEASE D"/>
    <property type="match status" value="1"/>
</dbReference>
<name>A0AAD9HCQ4_9PEZI</name>
<reference evidence="1" key="1">
    <citation type="submission" date="2021-06" db="EMBL/GenBank/DDBJ databases">
        <title>Comparative genomics, transcriptomics and evolutionary studies reveal genomic signatures of adaptation to plant cell wall in hemibiotrophic fungi.</title>
        <authorList>
            <consortium name="DOE Joint Genome Institute"/>
            <person name="Baroncelli R."/>
            <person name="Diaz J.F."/>
            <person name="Benocci T."/>
            <person name="Peng M."/>
            <person name="Battaglia E."/>
            <person name="Haridas S."/>
            <person name="Andreopoulos W."/>
            <person name="Labutti K."/>
            <person name="Pangilinan J."/>
            <person name="Floch G.L."/>
            <person name="Makela M.R."/>
            <person name="Henrissat B."/>
            <person name="Grigoriev I.V."/>
            <person name="Crouch J.A."/>
            <person name="De Vries R.P."/>
            <person name="Sukno S.A."/>
            <person name="Thon M.R."/>
        </authorList>
    </citation>
    <scope>NUCLEOTIDE SEQUENCE</scope>
    <source>
        <strain evidence="1">MAFF235873</strain>
    </source>
</reference>
<dbReference type="Gene3D" id="3.30.420.10">
    <property type="entry name" value="Ribonuclease H-like superfamily/Ribonuclease H"/>
    <property type="match status" value="1"/>
</dbReference>
<evidence type="ECO:0008006" key="3">
    <source>
        <dbReference type="Google" id="ProtNLM"/>
    </source>
</evidence>
<dbReference type="PANTHER" id="PTHR43040">
    <property type="entry name" value="RIBONUCLEASE D"/>
    <property type="match status" value="1"/>
</dbReference>
<comment type="caution">
    <text evidence="1">The sequence shown here is derived from an EMBL/GenBank/DDBJ whole genome shotgun (WGS) entry which is preliminary data.</text>
</comment>
<keyword evidence="2" id="KW-1185">Reference proteome</keyword>
<organism evidence="1 2">
    <name type="scientific">Colletotrichum zoysiae</name>
    <dbReference type="NCBI Taxonomy" id="1216348"/>
    <lineage>
        <taxon>Eukaryota</taxon>
        <taxon>Fungi</taxon>
        <taxon>Dikarya</taxon>
        <taxon>Ascomycota</taxon>
        <taxon>Pezizomycotina</taxon>
        <taxon>Sordariomycetes</taxon>
        <taxon>Hypocreomycetidae</taxon>
        <taxon>Glomerellales</taxon>
        <taxon>Glomerellaceae</taxon>
        <taxon>Colletotrichum</taxon>
        <taxon>Colletotrichum graminicola species complex</taxon>
    </lineage>
</organism>
<accession>A0AAD9HCQ4</accession>
<sequence length="233" mass="26600">MVVFVLRHVQIAEMSSFSACNPINTPERISDLADSFYNLPREVPALDIDLEGENLGREGTIFILQISVSPRKHTFVIDIRVTLQSVLEASEMTKVFFDVRSNSDALFAHFGIKLDGVRHLQLLEFASREARKSFLGGLAKCIDRDRLHIIKDAGHKLFDPPSGDFQYLPQLWLVYDQKHTPQWRLQVGRESQARIQLFQSTGFNGQGRHMALPPAGLASQFHIRRTTFRLREN</sequence>
<dbReference type="Proteomes" id="UP001232148">
    <property type="component" value="Unassembled WGS sequence"/>
</dbReference>
<evidence type="ECO:0000313" key="1">
    <source>
        <dbReference type="EMBL" id="KAK2026358.1"/>
    </source>
</evidence>
<dbReference type="InterPro" id="IPR036397">
    <property type="entry name" value="RNaseH_sf"/>
</dbReference>
<dbReference type="AlphaFoldDB" id="A0AAD9HCQ4"/>
<dbReference type="InterPro" id="IPR012337">
    <property type="entry name" value="RNaseH-like_sf"/>
</dbReference>
<dbReference type="GO" id="GO:0003676">
    <property type="term" value="F:nucleic acid binding"/>
    <property type="evidence" value="ECO:0007669"/>
    <property type="project" value="InterPro"/>
</dbReference>
<dbReference type="EMBL" id="MU842916">
    <property type="protein sequence ID" value="KAK2026358.1"/>
    <property type="molecule type" value="Genomic_DNA"/>
</dbReference>
<gene>
    <name evidence="1" type="ORF">LX32DRAFT_701596</name>
</gene>